<dbReference type="SUPFAM" id="SSF46955">
    <property type="entry name" value="Putative DNA-binding domain"/>
    <property type="match status" value="1"/>
</dbReference>
<dbReference type="GO" id="GO:0003677">
    <property type="term" value="F:DNA binding"/>
    <property type="evidence" value="ECO:0007669"/>
    <property type="project" value="UniProtKB-KW"/>
</dbReference>
<keyword evidence="2" id="KW-0805">Transcription regulation</keyword>
<proteinExistence type="predicted"/>
<evidence type="ECO:0000313" key="7">
    <source>
        <dbReference type="Proteomes" id="UP000037315"/>
    </source>
</evidence>
<dbReference type="InterPro" id="IPR047057">
    <property type="entry name" value="MerR_fam"/>
</dbReference>
<evidence type="ECO:0000256" key="2">
    <source>
        <dbReference type="ARBA" id="ARBA00023015"/>
    </source>
</evidence>
<comment type="caution">
    <text evidence="6">The sequence shown here is derived from an EMBL/GenBank/DDBJ whole genome shotgun (WGS) entry which is preliminary data.</text>
</comment>
<dbReference type="PANTHER" id="PTHR30204">
    <property type="entry name" value="REDOX-CYCLING DRUG-SENSING TRANSCRIPTIONAL ACTIVATOR SOXR"/>
    <property type="match status" value="1"/>
</dbReference>
<dbReference type="SMART" id="SM00422">
    <property type="entry name" value="HTH_MERR"/>
    <property type="match status" value="1"/>
</dbReference>
<accession>A0A0J8VR31</accession>
<evidence type="ECO:0000256" key="1">
    <source>
        <dbReference type="ARBA" id="ARBA00022491"/>
    </source>
</evidence>
<dbReference type="EMBL" id="LFEJ01000013">
    <property type="protein sequence ID" value="KMV34975.1"/>
    <property type="molecule type" value="Genomic_DNA"/>
</dbReference>
<dbReference type="STRING" id="1121863.GCA_000621185_01457"/>
<evidence type="ECO:0000256" key="3">
    <source>
        <dbReference type="ARBA" id="ARBA00023125"/>
    </source>
</evidence>
<dbReference type="PANTHER" id="PTHR30204:SF69">
    <property type="entry name" value="MERR-FAMILY TRANSCRIPTIONAL REGULATOR"/>
    <property type="match status" value="1"/>
</dbReference>
<dbReference type="Pfam" id="PF22270">
    <property type="entry name" value="MlrA_helical"/>
    <property type="match status" value="1"/>
</dbReference>
<dbReference type="Gene3D" id="1.10.1660.10">
    <property type="match status" value="1"/>
</dbReference>
<evidence type="ECO:0000259" key="5">
    <source>
        <dbReference type="PROSITE" id="PS50937"/>
    </source>
</evidence>
<sequence>MSHFTIEMLSDQCGVTTPNLRAWQRHGLLKPTRASNGKRYYDYSHLLRIQLILKWLNEGVPITELARLLKGEHATLNSQWELYQEQLLSALENPRTDKLRALLRRYGRELPAGALLDKVICPLRLWLREGANATQMTRRARFDTQLVEYAAFVLQGLRKRPADTLVMIPLNMEEPLAIWLEAIRFSGEGFRIDLLAHPVAQPDLDEFQAEHYLLWSDAPLTPLQQVLYQQWQNEGRPLFTAGVGFSAPTPAEAPVSEAQADMSDAG</sequence>
<protein>
    <submittedName>
        <fullName evidence="6">Transcriptional regulator, MerR family protein</fullName>
    </submittedName>
</protein>
<dbReference type="GO" id="GO:0003700">
    <property type="term" value="F:DNA-binding transcription factor activity"/>
    <property type="evidence" value="ECO:0007669"/>
    <property type="project" value="InterPro"/>
</dbReference>
<organism evidence="6 7">
    <name type="scientific">Franconibacter pulveris</name>
    <dbReference type="NCBI Taxonomy" id="435910"/>
    <lineage>
        <taxon>Bacteria</taxon>
        <taxon>Pseudomonadati</taxon>
        <taxon>Pseudomonadota</taxon>
        <taxon>Gammaproteobacteria</taxon>
        <taxon>Enterobacterales</taxon>
        <taxon>Enterobacteriaceae</taxon>
        <taxon>Franconibacter</taxon>
    </lineage>
</organism>
<name>A0A0J8VR31_9ENTR</name>
<dbReference type="CDD" id="cd00592">
    <property type="entry name" value="HTH_MerR-like"/>
    <property type="match status" value="1"/>
</dbReference>
<reference evidence="6 7" key="1">
    <citation type="submission" date="2015-06" db="EMBL/GenBank/DDBJ databases">
        <title>Genome sequencing of Cronobacter sp. strain DJ34 isolated from petroleum contaminated sludge of Duliajan Oil Fields, Assam, India.</title>
        <authorList>
            <person name="Pal S."/>
            <person name="Banerjee T.D."/>
            <person name="Roy A."/>
            <person name="Sar P."/>
            <person name="Kazy S.K."/>
        </authorList>
    </citation>
    <scope>NUCLEOTIDE SEQUENCE [LARGE SCALE GENOMIC DNA]</scope>
    <source>
        <strain evidence="6 7">DJ34</strain>
    </source>
</reference>
<dbReference type="Pfam" id="PF22267">
    <property type="entry name" value="MlrA_C"/>
    <property type="match status" value="1"/>
</dbReference>
<dbReference type="AlphaFoldDB" id="A0A0J8VR31"/>
<dbReference type="InterPro" id="IPR053988">
    <property type="entry name" value="MlrA-like_helical"/>
</dbReference>
<dbReference type="InterPro" id="IPR000551">
    <property type="entry name" value="MerR-type_HTH_dom"/>
</dbReference>
<dbReference type="PROSITE" id="PS50937">
    <property type="entry name" value="HTH_MERR_2"/>
    <property type="match status" value="1"/>
</dbReference>
<keyword evidence="4" id="KW-0804">Transcription</keyword>
<dbReference type="InterPro" id="IPR009061">
    <property type="entry name" value="DNA-bd_dom_put_sf"/>
</dbReference>
<keyword evidence="3" id="KW-0238">DNA-binding</keyword>
<dbReference type="InterPro" id="IPR053987">
    <property type="entry name" value="MlrA-like_C"/>
</dbReference>
<gene>
    <name evidence="6" type="ORF">ACH50_09470</name>
</gene>
<evidence type="ECO:0000256" key="4">
    <source>
        <dbReference type="ARBA" id="ARBA00023163"/>
    </source>
</evidence>
<keyword evidence="1" id="KW-0678">Repressor</keyword>
<dbReference type="PATRIC" id="fig|1656095.3.peg.4528"/>
<keyword evidence="7" id="KW-1185">Reference proteome</keyword>
<dbReference type="Pfam" id="PF13411">
    <property type="entry name" value="MerR_1"/>
    <property type="match status" value="1"/>
</dbReference>
<feature type="domain" description="HTH merR-type" evidence="5">
    <location>
        <begin position="3"/>
        <end position="71"/>
    </location>
</feature>
<dbReference type="Proteomes" id="UP000037315">
    <property type="component" value="Unassembled WGS sequence"/>
</dbReference>
<dbReference type="RefSeq" id="WP_048887866.1">
    <property type="nucleotide sequence ID" value="NZ_LFEJ01000013.1"/>
</dbReference>
<dbReference type="OrthoDB" id="9800334at2"/>
<evidence type="ECO:0000313" key="6">
    <source>
        <dbReference type="EMBL" id="KMV34975.1"/>
    </source>
</evidence>